<feature type="chain" id="PRO_5016313416" evidence="4">
    <location>
        <begin position="20"/>
        <end position="800"/>
    </location>
</feature>
<dbReference type="AlphaFoldDB" id="A0A327SGY6"/>
<comment type="subcellular location">
    <subcellularLocation>
        <location evidence="1">Cell outer membrane</location>
    </subcellularLocation>
</comment>
<keyword evidence="4" id="KW-0732">Signal</keyword>
<keyword evidence="7" id="KW-0675">Receptor</keyword>
<evidence type="ECO:0000256" key="2">
    <source>
        <dbReference type="ARBA" id="ARBA00023136"/>
    </source>
</evidence>
<evidence type="ECO:0000256" key="3">
    <source>
        <dbReference type="ARBA" id="ARBA00023237"/>
    </source>
</evidence>
<feature type="signal peptide" evidence="4">
    <location>
        <begin position="1"/>
        <end position="19"/>
    </location>
</feature>
<dbReference type="OrthoDB" id="606851at2"/>
<feature type="domain" description="Outer membrane protein beta-barrel" evidence="6">
    <location>
        <begin position="370"/>
        <end position="774"/>
    </location>
</feature>
<dbReference type="InterPro" id="IPR036942">
    <property type="entry name" value="Beta-barrel_TonB_sf"/>
</dbReference>
<dbReference type="Proteomes" id="UP000249754">
    <property type="component" value="Unassembled WGS sequence"/>
</dbReference>
<dbReference type="SUPFAM" id="SSF56935">
    <property type="entry name" value="Porins"/>
    <property type="match status" value="1"/>
</dbReference>
<dbReference type="InterPro" id="IPR041700">
    <property type="entry name" value="OMP_b-brl_3"/>
</dbReference>
<evidence type="ECO:0000313" key="8">
    <source>
        <dbReference type="Proteomes" id="UP000249754"/>
    </source>
</evidence>
<evidence type="ECO:0000256" key="1">
    <source>
        <dbReference type="ARBA" id="ARBA00004442"/>
    </source>
</evidence>
<comment type="caution">
    <text evidence="7">The sequence shown here is derived from an EMBL/GenBank/DDBJ whole genome shotgun (WGS) entry which is preliminary data.</text>
</comment>
<dbReference type="Gene3D" id="2.170.130.10">
    <property type="entry name" value="TonB-dependent receptor, plug domain"/>
    <property type="match status" value="1"/>
</dbReference>
<dbReference type="InterPro" id="IPR012910">
    <property type="entry name" value="Plug_dom"/>
</dbReference>
<dbReference type="Gene3D" id="2.40.170.20">
    <property type="entry name" value="TonB-dependent receptor, beta-barrel domain"/>
    <property type="match status" value="1"/>
</dbReference>
<sequence length="800" mass="91831">MFRILILIIFLIPIKEACAQVNSIQGLIKNEDNQILDFATVTLDIQGMHKVDKIANNGVFTFTVIDKQKFNLSVRLIGYKTFAKEYVFTKDKLLIVLEKDKQMQLHEVTIVGKKPLIERKIDRIIYNVENSIIANGSTVWDALNKAPGVQTKFDGNVTSNGKSVLIYIDDRPIRLSGDDLSNYLKSLPSDNIKKIEIISNPTSRYDAQGGAIINIISKKQTYNGLNTNVNIGYVQSVHSSYNTGLNFNYRQNRLNIYGLYSYSSTYKAHEESEYILFKSSNNNSYWDNIKLGDRKRKSNNYNLGVDYNLTKNQVIGLLINGSDGTNVRGDNVETNIYSNQKTVLDSLLNTNNQTSSKIKQIDYNINYKAKLDTSGQTLNIDFNYSPYSNSGDQRVNNNSYLPNGDPASNPYKINTVSKQNIKIFTGKVDYTYVFNKSYNLESGLKYSNIITNNHFTFFNYLNNGLVIDKSKSDEFEYSESTMAAYISLNASLGKLNILAGIRTEYTETKGNSIAMNSIEKNNYFKPFPTLFLTYSIKKDHSLNAYYGYRIERPGYSRLNPFKYYSSPYTFIEGNPKLTPAFIHNFELGYTFKQRYNMSLFYRRTNDYFSNITVQDNINKIFYDTQRNLDKSIEMGFHLSAPLNPTDWWEVNNFIQGSYKKENSAYLESIYNYTKFILYVNTNHAFIVSKKRGLKAELSAWYSSPGIQGIFKLDRTSDISLGLRKTLFDGQGSLRLAVSDIFYKNAYRINVDYGNQDNGFYEKNDTRSVSFSFSYKIGNKKLLESRRRKTSNDDEKNRTSN</sequence>
<evidence type="ECO:0000256" key="4">
    <source>
        <dbReference type="SAM" id="SignalP"/>
    </source>
</evidence>
<name>A0A327SGY6_9SPHI</name>
<evidence type="ECO:0000313" key="7">
    <source>
        <dbReference type="EMBL" id="RAJ27214.1"/>
    </source>
</evidence>
<organism evidence="7 8">
    <name type="scientific">Pedobacter cryoconitis</name>
    <dbReference type="NCBI Taxonomy" id="188932"/>
    <lineage>
        <taxon>Bacteria</taxon>
        <taxon>Pseudomonadati</taxon>
        <taxon>Bacteroidota</taxon>
        <taxon>Sphingobacteriia</taxon>
        <taxon>Sphingobacteriales</taxon>
        <taxon>Sphingobacteriaceae</taxon>
        <taxon>Pedobacter</taxon>
    </lineage>
</organism>
<dbReference type="PANTHER" id="PTHR40980">
    <property type="entry name" value="PLUG DOMAIN-CONTAINING PROTEIN"/>
    <property type="match status" value="1"/>
</dbReference>
<evidence type="ECO:0000259" key="6">
    <source>
        <dbReference type="Pfam" id="PF14905"/>
    </source>
</evidence>
<dbReference type="EMBL" id="QLLR01000020">
    <property type="protein sequence ID" value="RAJ27214.1"/>
    <property type="molecule type" value="Genomic_DNA"/>
</dbReference>
<reference evidence="7 8" key="1">
    <citation type="submission" date="2018-06" db="EMBL/GenBank/DDBJ databases">
        <title>Genomic Encyclopedia of Archaeal and Bacterial Type Strains, Phase II (KMG-II): from individual species to whole genera.</title>
        <authorList>
            <person name="Goeker M."/>
        </authorList>
    </citation>
    <scope>NUCLEOTIDE SEQUENCE [LARGE SCALE GENOMIC DNA]</scope>
    <source>
        <strain evidence="7 8">DSM 14825</strain>
    </source>
</reference>
<dbReference type="PANTHER" id="PTHR40980:SF4">
    <property type="entry name" value="TONB-DEPENDENT RECEPTOR-LIKE BETA-BARREL DOMAIN-CONTAINING PROTEIN"/>
    <property type="match status" value="1"/>
</dbReference>
<feature type="domain" description="TonB-dependent receptor plug" evidence="5">
    <location>
        <begin position="135"/>
        <end position="208"/>
    </location>
</feature>
<dbReference type="GO" id="GO:0009279">
    <property type="term" value="C:cell outer membrane"/>
    <property type="evidence" value="ECO:0007669"/>
    <property type="project" value="UniProtKB-SubCell"/>
</dbReference>
<accession>A0A327SGY6</accession>
<proteinExistence type="predicted"/>
<dbReference type="RefSeq" id="WP_111634921.1">
    <property type="nucleotide sequence ID" value="NZ_QLLR01000020.1"/>
</dbReference>
<keyword evidence="3" id="KW-0998">Cell outer membrane</keyword>
<dbReference type="Pfam" id="PF07715">
    <property type="entry name" value="Plug"/>
    <property type="match status" value="1"/>
</dbReference>
<keyword evidence="2" id="KW-0472">Membrane</keyword>
<protein>
    <submittedName>
        <fullName evidence="7">Outer membrane receptor protein involved in Fe transport</fullName>
    </submittedName>
</protein>
<evidence type="ECO:0000259" key="5">
    <source>
        <dbReference type="Pfam" id="PF07715"/>
    </source>
</evidence>
<dbReference type="InterPro" id="IPR037066">
    <property type="entry name" value="Plug_dom_sf"/>
</dbReference>
<gene>
    <name evidence="7" type="ORF">LY11_03504</name>
</gene>
<dbReference type="Pfam" id="PF14905">
    <property type="entry name" value="OMP_b-brl_3"/>
    <property type="match status" value="1"/>
</dbReference>